<dbReference type="PANTHER" id="PTHR47396:SF1">
    <property type="entry name" value="ATP-DEPENDENT HELICASE IRC3-RELATED"/>
    <property type="match status" value="1"/>
</dbReference>
<dbReference type="EnsemblProtists" id="EOD32553">
    <property type="protein sequence ID" value="EOD32553"/>
    <property type="gene ID" value="EMIHUDRAFT_112261"/>
</dbReference>
<feature type="domain" description="Helicase ATP-binding" evidence="2">
    <location>
        <begin position="78"/>
        <end position="241"/>
    </location>
</feature>
<evidence type="ECO:0000256" key="1">
    <source>
        <dbReference type="SAM" id="MobiDB-lite"/>
    </source>
</evidence>
<evidence type="ECO:0000259" key="2">
    <source>
        <dbReference type="PROSITE" id="PS51192"/>
    </source>
</evidence>
<dbReference type="Pfam" id="PF04851">
    <property type="entry name" value="ResIII"/>
    <property type="match status" value="1"/>
</dbReference>
<feature type="region of interest" description="Disordered" evidence="1">
    <location>
        <begin position="1"/>
        <end position="29"/>
    </location>
</feature>
<sequence length="446" mass="47370">MRSSESDSDVSSGEAVTESGDTDDLGGLLDSLEGISLHQPREDGVPVHSGDELPPFRFAVPAVQLRDYQASLLAAVRDRFSEGHGSVLAYLPTGGGKTHVAAAECASELAAGGRCLLLVNSRTLLEQTRRAFIKVGFGSELVGLVGGSSALQLERPVQVAMIQSLHGRTLEQHARWLRRFSLAVVDEAHAAFAHTYASLLRRLGEPCRVLGESCRVLGVTATPFRSSPEERLEQVFTGAAFGPSISTLIDRRLLVRPTVYGGPPPRAGGTAAPFEAEVDAIIAKYRARARGVRAVAFCARGFDLPEVGAVLLLRPTRSRRLYVQQVGRALRAAKGKEGCVVLEMAGLISSRLVLCTGKEGCVVLDFAGLTWRFGPVYAWEEACGTAASARALVRRCRCGVLSHSAEAECGAHVYIHEETGEMASTPPSGEACADALAAAVEALRVA</sequence>
<dbReference type="SMART" id="SM00487">
    <property type="entry name" value="DEXDc"/>
    <property type="match status" value="1"/>
</dbReference>
<evidence type="ECO:0000313" key="3">
    <source>
        <dbReference type="EnsemblProtists" id="EOD32553"/>
    </source>
</evidence>
<reference evidence="4" key="1">
    <citation type="journal article" date="2013" name="Nature">
        <title>Pan genome of the phytoplankton Emiliania underpins its global distribution.</title>
        <authorList>
            <person name="Read B.A."/>
            <person name="Kegel J."/>
            <person name="Klute M.J."/>
            <person name="Kuo A."/>
            <person name="Lefebvre S.C."/>
            <person name="Maumus F."/>
            <person name="Mayer C."/>
            <person name="Miller J."/>
            <person name="Monier A."/>
            <person name="Salamov A."/>
            <person name="Young J."/>
            <person name="Aguilar M."/>
            <person name="Claverie J.M."/>
            <person name="Frickenhaus S."/>
            <person name="Gonzalez K."/>
            <person name="Herman E.K."/>
            <person name="Lin Y.C."/>
            <person name="Napier J."/>
            <person name="Ogata H."/>
            <person name="Sarno A.F."/>
            <person name="Shmutz J."/>
            <person name="Schroeder D."/>
            <person name="de Vargas C."/>
            <person name="Verret F."/>
            <person name="von Dassow P."/>
            <person name="Valentin K."/>
            <person name="Van de Peer Y."/>
            <person name="Wheeler G."/>
            <person name="Dacks J.B."/>
            <person name="Delwiche C.F."/>
            <person name="Dyhrman S.T."/>
            <person name="Glockner G."/>
            <person name="John U."/>
            <person name="Richards T."/>
            <person name="Worden A.Z."/>
            <person name="Zhang X."/>
            <person name="Grigoriev I.V."/>
            <person name="Allen A.E."/>
            <person name="Bidle K."/>
            <person name="Borodovsky M."/>
            <person name="Bowler C."/>
            <person name="Brownlee C."/>
            <person name="Cock J.M."/>
            <person name="Elias M."/>
            <person name="Gladyshev V.N."/>
            <person name="Groth M."/>
            <person name="Guda C."/>
            <person name="Hadaegh A."/>
            <person name="Iglesias-Rodriguez M.D."/>
            <person name="Jenkins J."/>
            <person name="Jones B.M."/>
            <person name="Lawson T."/>
            <person name="Leese F."/>
            <person name="Lindquist E."/>
            <person name="Lobanov A."/>
            <person name="Lomsadze A."/>
            <person name="Malik S.B."/>
            <person name="Marsh M.E."/>
            <person name="Mackinder L."/>
            <person name="Mock T."/>
            <person name="Mueller-Roeber B."/>
            <person name="Pagarete A."/>
            <person name="Parker M."/>
            <person name="Probert I."/>
            <person name="Quesneville H."/>
            <person name="Raines C."/>
            <person name="Rensing S.A."/>
            <person name="Riano-Pachon D.M."/>
            <person name="Richier S."/>
            <person name="Rokitta S."/>
            <person name="Shiraiwa Y."/>
            <person name="Soanes D.M."/>
            <person name="van der Giezen M."/>
            <person name="Wahlund T.M."/>
            <person name="Williams B."/>
            <person name="Wilson W."/>
            <person name="Wolfe G."/>
            <person name="Wurch L.L."/>
        </authorList>
    </citation>
    <scope>NUCLEOTIDE SEQUENCE</scope>
</reference>
<dbReference type="PANTHER" id="PTHR47396">
    <property type="entry name" value="TYPE I RESTRICTION ENZYME ECOKI R PROTEIN"/>
    <property type="match status" value="1"/>
</dbReference>
<organism evidence="3 4">
    <name type="scientific">Emiliania huxleyi (strain CCMP1516)</name>
    <dbReference type="NCBI Taxonomy" id="280463"/>
    <lineage>
        <taxon>Eukaryota</taxon>
        <taxon>Haptista</taxon>
        <taxon>Haptophyta</taxon>
        <taxon>Prymnesiophyceae</taxon>
        <taxon>Isochrysidales</taxon>
        <taxon>Noelaerhabdaceae</taxon>
        <taxon>Emiliania</taxon>
    </lineage>
</organism>
<keyword evidence="4" id="KW-1185">Reference proteome</keyword>
<dbReference type="STRING" id="2903.R1DAU4"/>
<dbReference type="GO" id="GO:0016787">
    <property type="term" value="F:hydrolase activity"/>
    <property type="evidence" value="ECO:0007669"/>
    <property type="project" value="InterPro"/>
</dbReference>
<protein>
    <recommendedName>
        <fullName evidence="2">Helicase ATP-binding domain-containing protein</fullName>
    </recommendedName>
</protein>
<dbReference type="SUPFAM" id="SSF52540">
    <property type="entry name" value="P-loop containing nucleoside triphosphate hydrolases"/>
    <property type="match status" value="2"/>
</dbReference>
<dbReference type="GO" id="GO:0005829">
    <property type="term" value="C:cytosol"/>
    <property type="evidence" value="ECO:0007669"/>
    <property type="project" value="TreeGrafter"/>
</dbReference>
<name>A0A0D3K9W8_EMIH1</name>
<reference evidence="3" key="2">
    <citation type="submission" date="2024-10" db="UniProtKB">
        <authorList>
            <consortium name="EnsemblProtists"/>
        </authorList>
    </citation>
    <scope>IDENTIFICATION</scope>
</reference>
<dbReference type="KEGG" id="ehx:EMIHUDRAFT_112261"/>
<dbReference type="InterPro" id="IPR050742">
    <property type="entry name" value="Helicase_Restrict-Modif_Enz"/>
</dbReference>
<dbReference type="GO" id="GO:0005524">
    <property type="term" value="F:ATP binding"/>
    <property type="evidence" value="ECO:0007669"/>
    <property type="project" value="InterPro"/>
</dbReference>
<evidence type="ECO:0000313" key="4">
    <source>
        <dbReference type="Proteomes" id="UP000013827"/>
    </source>
</evidence>
<dbReference type="RefSeq" id="XP_005784982.1">
    <property type="nucleotide sequence ID" value="XM_005784925.1"/>
</dbReference>
<dbReference type="InterPro" id="IPR027417">
    <property type="entry name" value="P-loop_NTPase"/>
</dbReference>
<dbReference type="HOGENOM" id="CLU_614591_0_0_1"/>
<dbReference type="GO" id="GO:0003677">
    <property type="term" value="F:DNA binding"/>
    <property type="evidence" value="ECO:0007669"/>
    <property type="project" value="InterPro"/>
</dbReference>
<dbReference type="AlphaFoldDB" id="A0A0D3K9W8"/>
<accession>A0A0D3K9W8</accession>
<dbReference type="InterPro" id="IPR014001">
    <property type="entry name" value="Helicase_ATP-bd"/>
</dbReference>
<dbReference type="Proteomes" id="UP000013827">
    <property type="component" value="Unassembled WGS sequence"/>
</dbReference>
<dbReference type="PROSITE" id="PS51192">
    <property type="entry name" value="HELICASE_ATP_BIND_1"/>
    <property type="match status" value="1"/>
</dbReference>
<dbReference type="InterPro" id="IPR006935">
    <property type="entry name" value="Helicase/UvrB_N"/>
</dbReference>
<dbReference type="PaxDb" id="2903-EOD32553"/>
<dbReference type="GeneID" id="17277825"/>
<proteinExistence type="predicted"/>
<dbReference type="Gene3D" id="3.40.50.300">
    <property type="entry name" value="P-loop containing nucleotide triphosphate hydrolases"/>
    <property type="match status" value="2"/>
</dbReference>